<evidence type="ECO:0000256" key="1">
    <source>
        <dbReference type="SAM" id="Phobius"/>
    </source>
</evidence>
<dbReference type="AlphaFoldDB" id="A0ABD3SBI9"/>
<reference evidence="2 3" key="1">
    <citation type="submission" date="2024-10" db="EMBL/GenBank/DDBJ databases">
        <title>Updated reference genomes for cyclostephanoid diatoms.</title>
        <authorList>
            <person name="Roberts W.R."/>
            <person name="Alverson A.J."/>
        </authorList>
    </citation>
    <scope>NUCLEOTIDE SEQUENCE [LARGE SCALE GENOMIC DNA]</scope>
    <source>
        <strain evidence="2 3">AJA228-03</strain>
    </source>
</reference>
<dbReference type="EMBL" id="JALLPB020000080">
    <property type="protein sequence ID" value="KAL3821885.1"/>
    <property type="molecule type" value="Genomic_DNA"/>
</dbReference>
<evidence type="ECO:0000313" key="2">
    <source>
        <dbReference type="EMBL" id="KAL3821885.1"/>
    </source>
</evidence>
<protein>
    <submittedName>
        <fullName evidence="2">Uncharacterized protein</fullName>
    </submittedName>
</protein>
<sequence length="596" mass="68239">MQDDAGRIIFAGEARPLLISAPSGGEEDDTRDNDTITRDRHYHDFARIVADDIGERYRSSLRNLDAVIKFVTVGGARYEDRDMRRRGSVRSEGRRRMNVILGFSLSVTFLLPMTSVGVVYYRGVYLPRYRRDRLRELILEHAASAKRRADGCAGIDWRTACSGLAGASARRRQRVLYTGTGDRSREIINDDDGELLDSDDPSVTYDNHCLLTYRMRLFGDITFPYHASSRLDSGGNYTMALLIQHGAMRNSEEYFCSFKRLMLMQPYRDFRDILLISPDFNYEQDELVHHNDVFWNSSKPWGDWRVGAESDPDCCGNRGHMGTPKTFSSYEVLDHILAKLTNRKLFPNMNKISYVGHSAGGQMVQRYAVISTLAALWDLQSDIDIKFIIANPSSYAYLTPQRYRYNCGNCTCTPSKCTCDGECTAPRNQKLAIPHHDSAGTQFPCYAWNYNRWPYGIGSFSDERTGQYIPYALRDGMLGVERALRFYNKLHVVYMVGQNDTCNDGLPVCDASCWKREDYAEDEWSCWRNDMDTRCPAMLQGPFRRTRGYQYMDYLRTLYGEPTHHLFTVPGVGHDASGMFSSEIGMRELFDFSHTT</sequence>
<dbReference type="InterPro" id="IPR029058">
    <property type="entry name" value="AB_hydrolase_fold"/>
</dbReference>
<dbReference type="PANTHER" id="PTHR35560">
    <property type="entry name" value="BLL0132 PROTEIN"/>
    <property type="match status" value="1"/>
</dbReference>
<keyword evidence="1" id="KW-0472">Membrane</keyword>
<evidence type="ECO:0000313" key="3">
    <source>
        <dbReference type="Proteomes" id="UP001530377"/>
    </source>
</evidence>
<name>A0ABD3SBI9_9STRA</name>
<gene>
    <name evidence="2" type="ORF">ACHAXA_008419</name>
</gene>
<feature type="transmembrane region" description="Helical" evidence="1">
    <location>
        <begin position="99"/>
        <end position="121"/>
    </location>
</feature>
<comment type="caution">
    <text evidence="2">The sequence shown here is derived from an EMBL/GenBank/DDBJ whole genome shotgun (WGS) entry which is preliminary data.</text>
</comment>
<proteinExistence type="predicted"/>
<keyword evidence="1" id="KW-0812">Transmembrane</keyword>
<accession>A0ABD3SBI9</accession>
<keyword evidence="3" id="KW-1185">Reference proteome</keyword>
<dbReference type="Gene3D" id="3.40.50.1820">
    <property type="entry name" value="alpha/beta hydrolase"/>
    <property type="match status" value="1"/>
</dbReference>
<dbReference type="Proteomes" id="UP001530377">
    <property type="component" value="Unassembled WGS sequence"/>
</dbReference>
<dbReference type="PANTHER" id="PTHR35560:SF3">
    <property type="entry name" value="PEPTIDASE S9 PROLYL OLIGOPEPTIDASE CATALYTIC DOMAIN-CONTAINING PROTEIN"/>
    <property type="match status" value="1"/>
</dbReference>
<organism evidence="2 3">
    <name type="scientific">Cyclostephanos tholiformis</name>
    <dbReference type="NCBI Taxonomy" id="382380"/>
    <lineage>
        <taxon>Eukaryota</taxon>
        <taxon>Sar</taxon>
        <taxon>Stramenopiles</taxon>
        <taxon>Ochrophyta</taxon>
        <taxon>Bacillariophyta</taxon>
        <taxon>Coscinodiscophyceae</taxon>
        <taxon>Thalassiosirophycidae</taxon>
        <taxon>Stephanodiscales</taxon>
        <taxon>Stephanodiscaceae</taxon>
        <taxon>Cyclostephanos</taxon>
    </lineage>
</organism>
<dbReference type="SUPFAM" id="SSF53474">
    <property type="entry name" value="alpha/beta-Hydrolases"/>
    <property type="match status" value="1"/>
</dbReference>
<keyword evidence="1" id="KW-1133">Transmembrane helix</keyword>